<dbReference type="AlphaFoldDB" id="A0A399F9T3"/>
<name>A0A399F9T3_9DEIN</name>
<evidence type="ECO:0000313" key="1">
    <source>
        <dbReference type="EMBL" id="RIH92019.1"/>
    </source>
</evidence>
<organism evidence="1 2">
    <name type="scientific">Meiothermus granaticius NBRC 107808</name>
    <dbReference type="NCBI Taxonomy" id="1227551"/>
    <lineage>
        <taxon>Bacteria</taxon>
        <taxon>Thermotogati</taxon>
        <taxon>Deinococcota</taxon>
        <taxon>Deinococci</taxon>
        <taxon>Thermales</taxon>
        <taxon>Thermaceae</taxon>
        <taxon>Meiothermus</taxon>
    </lineage>
</organism>
<keyword evidence="2" id="KW-1185">Reference proteome</keyword>
<dbReference type="EMBL" id="QWLB01000027">
    <property type="protein sequence ID" value="RIH92019.1"/>
    <property type="molecule type" value="Genomic_DNA"/>
</dbReference>
<comment type="caution">
    <text evidence="1">The sequence shown here is derived from an EMBL/GenBank/DDBJ whole genome shotgun (WGS) entry which is preliminary data.</text>
</comment>
<accession>A0A399F9T3</accession>
<protein>
    <submittedName>
        <fullName evidence="1">Uncharacterized protein</fullName>
    </submittedName>
</protein>
<gene>
    <name evidence="1" type="ORF">Mgrana_02092</name>
</gene>
<proteinExistence type="predicted"/>
<sequence length="58" mass="6984">MKGEHASYDHPVLFLQHMLWHEGYRFGQMKLALKAAGQVWSDEEEEKLVWGLWRVEVW</sequence>
<reference evidence="1 2" key="1">
    <citation type="submission" date="2018-08" db="EMBL/GenBank/DDBJ databases">
        <title>Meiothermus granaticius genome AF-68 sequencing project.</title>
        <authorList>
            <person name="Da Costa M.S."/>
            <person name="Albuquerque L."/>
            <person name="Raposo P."/>
            <person name="Froufe H.J.C."/>
            <person name="Barroso C.S."/>
            <person name="Egas C."/>
        </authorList>
    </citation>
    <scope>NUCLEOTIDE SEQUENCE [LARGE SCALE GENOMIC DNA]</scope>
    <source>
        <strain evidence="1 2">AF-68</strain>
    </source>
</reference>
<evidence type="ECO:0000313" key="2">
    <source>
        <dbReference type="Proteomes" id="UP000266178"/>
    </source>
</evidence>
<dbReference type="Proteomes" id="UP000266178">
    <property type="component" value="Unassembled WGS sequence"/>
</dbReference>